<proteinExistence type="predicted"/>
<reference evidence="2 3" key="1">
    <citation type="submission" date="2020-12" db="EMBL/GenBank/DDBJ databases">
        <title>WGS of Thermoactinomyces spp.</title>
        <authorList>
            <person name="Cheng K."/>
        </authorList>
    </citation>
    <scope>NUCLEOTIDE SEQUENCE [LARGE SCALE GENOMIC DNA]</scope>
    <source>
        <strain evidence="3">CICC 10671\DSM 43846</strain>
    </source>
</reference>
<sequence>MKEEQMKQDKMKKPKARRDQEQTEFASEFFEDESTRKVMSAIQEAYSQAGPEEAEHTK</sequence>
<dbReference type="RefSeq" id="WP_181731046.1">
    <property type="nucleotide sequence ID" value="NZ_JACEIR010000001.1"/>
</dbReference>
<evidence type="ECO:0000256" key="1">
    <source>
        <dbReference type="SAM" id="MobiDB-lite"/>
    </source>
</evidence>
<accession>A0A8I1DDH3</accession>
<keyword evidence="3" id="KW-1185">Reference proteome</keyword>
<evidence type="ECO:0000313" key="2">
    <source>
        <dbReference type="EMBL" id="MBH8593894.1"/>
    </source>
</evidence>
<dbReference type="Proteomes" id="UP000633619">
    <property type="component" value="Unassembled WGS sequence"/>
</dbReference>
<feature type="compositionally biased region" description="Basic and acidic residues" evidence="1">
    <location>
        <begin position="1"/>
        <end position="21"/>
    </location>
</feature>
<gene>
    <name evidence="2" type="ORF">I8U20_00955</name>
</gene>
<comment type="caution">
    <text evidence="2">The sequence shown here is derived from an EMBL/GenBank/DDBJ whole genome shotgun (WGS) entry which is preliminary data.</text>
</comment>
<dbReference type="EMBL" id="JAECVW010000001">
    <property type="protein sequence ID" value="MBH8593894.1"/>
    <property type="molecule type" value="Genomic_DNA"/>
</dbReference>
<dbReference type="AlphaFoldDB" id="A0A8I1DDH3"/>
<name>A0A8I1DDH3_THEIN</name>
<organism evidence="2 3">
    <name type="scientific">Thermoactinomyces intermedius</name>
    <dbReference type="NCBI Taxonomy" id="2024"/>
    <lineage>
        <taxon>Bacteria</taxon>
        <taxon>Bacillati</taxon>
        <taxon>Bacillota</taxon>
        <taxon>Bacilli</taxon>
        <taxon>Bacillales</taxon>
        <taxon>Thermoactinomycetaceae</taxon>
        <taxon>Thermoactinomyces</taxon>
    </lineage>
</organism>
<evidence type="ECO:0000313" key="3">
    <source>
        <dbReference type="Proteomes" id="UP000633619"/>
    </source>
</evidence>
<feature type="region of interest" description="Disordered" evidence="1">
    <location>
        <begin position="1"/>
        <end position="58"/>
    </location>
</feature>
<protein>
    <submittedName>
        <fullName evidence="2">Uncharacterized protein</fullName>
    </submittedName>
</protein>